<evidence type="ECO:0000256" key="1">
    <source>
        <dbReference type="SAM" id="Phobius"/>
    </source>
</evidence>
<evidence type="ECO:0000313" key="3">
    <source>
        <dbReference type="Proteomes" id="UP000307087"/>
    </source>
</evidence>
<keyword evidence="1" id="KW-1133">Transmembrane helix</keyword>
<name>A0A4S8NLL5_9ACTN</name>
<keyword evidence="1" id="KW-0812">Transmembrane</keyword>
<reference evidence="2 3" key="1">
    <citation type="journal article" date="2009" name="Int. J. Syst. Evol. Microbiol.">
        <title>Nocardioides caeni sp. nov., isolated from wastewater.</title>
        <authorList>
            <person name="Yoon J.H."/>
            <person name="Kang S.J."/>
            <person name="Park S."/>
            <person name="Kim W."/>
            <person name="Oh T.K."/>
        </authorList>
    </citation>
    <scope>NUCLEOTIDE SEQUENCE [LARGE SCALE GENOMIC DNA]</scope>
    <source>
        <strain evidence="2 3">DSM 23134</strain>
    </source>
</reference>
<feature type="transmembrane region" description="Helical" evidence="1">
    <location>
        <begin position="122"/>
        <end position="145"/>
    </location>
</feature>
<feature type="transmembrane region" description="Helical" evidence="1">
    <location>
        <begin position="21"/>
        <end position="41"/>
    </location>
</feature>
<keyword evidence="1" id="KW-0472">Membrane</keyword>
<dbReference type="PANTHER" id="PTHR37305">
    <property type="entry name" value="INTEGRAL MEMBRANE PROTEIN-RELATED"/>
    <property type="match status" value="1"/>
</dbReference>
<sequence length="339" mass="36255">MNSFARLLRTELARLLHRRAILLLAAAAIIVPTIIGVVLVIDTLPPSDAEIAEAERNVELDIANGYVKDNIEECIADPQGWAGYPSDLSDAEVEERCLADFTPTVDQYLYSPQLDLANERDAGTGIAVTLIVAMAMMLLGTTFTGHDWASGSVSNQLLFETRRHRVWAAKAIVVSGFALVLAAVVLSTYWLVLGAVARSRDRLGDGVLMDCLQMGWRAALLAGIAALLGFALTMLFRSTVATLGILFGIALAGGILLAALGVEGRWNPAYNVAAVITDGTTYYAEVECSPKEIEEMGGDYGYCTEEREVTLAQGVGFLGTAVVAAGAVSLLSFRRRDVP</sequence>
<dbReference type="OrthoDB" id="3819831at2"/>
<dbReference type="PANTHER" id="PTHR37305:SF1">
    <property type="entry name" value="MEMBRANE PROTEIN"/>
    <property type="match status" value="1"/>
</dbReference>
<dbReference type="EMBL" id="STGW01000003">
    <property type="protein sequence ID" value="THV15924.1"/>
    <property type="molecule type" value="Genomic_DNA"/>
</dbReference>
<dbReference type="AlphaFoldDB" id="A0A4S8NLL5"/>
<comment type="caution">
    <text evidence="2">The sequence shown here is derived from an EMBL/GenBank/DDBJ whole genome shotgun (WGS) entry which is preliminary data.</text>
</comment>
<dbReference type="Proteomes" id="UP000307087">
    <property type="component" value="Unassembled WGS sequence"/>
</dbReference>
<keyword evidence="3" id="KW-1185">Reference proteome</keyword>
<proteinExistence type="predicted"/>
<gene>
    <name evidence="2" type="ORF">E9934_06195</name>
</gene>
<protein>
    <recommendedName>
        <fullName evidence="4">ABC transporter permease</fullName>
    </recommendedName>
</protein>
<feature type="transmembrane region" description="Helical" evidence="1">
    <location>
        <begin position="216"/>
        <end position="236"/>
    </location>
</feature>
<accession>A0A4S8NLL5</accession>
<dbReference type="RefSeq" id="WP_136562019.1">
    <property type="nucleotide sequence ID" value="NZ_BAABLS010000010.1"/>
</dbReference>
<feature type="transmembrane region" description="Helical" evidence="1">
    <location>
        <begin position="166"/>
        <end position="196"/>
    </location>
</feature>
<feature type="transmembrane region" description="Helical" evidence="1">
    <location>
        <begin position="243"/>
        <end position="262"/>
    </location>
</feature>
<evidence type="ECO:0008006" key="4">
    <source>
        <dbReference type="Google" id="ProtNLM"/>
    </source>
</evidence>
<organism evidence="2 3">
    <name type="scientific">Nocardioides caeni</name>
    <dbReference type="NCBI Taxonomy" id="574700"/>
    <lineage>
        <taxon>Bacteria</taxon>
        <taxon>Bacillati</taxon>
        <taxon>Actinomycetota</taxon>
        <taxon>Actinomycetes</taxon>
        <taxon>Propionibacteriales</taxon>
        <taxon>Nocardioidaceae</taxon>
        <taxon>Nocardioides</taxon>
    </lineage>
</organism>
<evidence type="ECO:0000313" key="2">
    <source>
        <dbReference type="EMBL" id="THV15924.1"/>
    </source>
</evidence>
<feature type="transmembrane region" description="Helical" evidence="1">
    <location>
        <begin position="314"/>
        <end position="333"/>
    </location>
</feature>